<dbReference type="GO" id="GO:0006465">
    <property type="term" value="P:signal peptide processing"/>
    <property type="evidence" value="ECO:0007669"/>
    <property type="project" value="UniProtKB-UniRule"/>
</dbReference>
<evidence type="ECO:0000256" key="2">
    <source>
        <dbReference type="ARBA" id="ARBA00022692"/>
    </source>
</evidence>
<evidence type="ECO:0000256" key="1">
    <source>
        <dbReference type="ARBA" id="ARBA00004370"/>
    </source>
</evidence>
<dbReference type="NCBIfam" id="TIGR02228">
    <property type="entry name" value="sigpep_I_arch"/>
    <property type="match status" value="1"/>
</dbReference>
<organism evidence="9 10">
    <name type="scientific">Sanguibacter biliveldensis</name>
    <dbReference type="NCBI Taxonomy" id="3030830"/>
    <lineage>
        <taxon>Bacteria</taxon>
        <taxon>Bacillati</taxon>
        <taxon>Actinomycetota</taxon>
        <taxon>Actinomycetes</taxon>
        <taxon>Micrococcales</taxon>
        <taxon>Sanguibacteraceae</taxon>
        <taxon>Sanguibacter</taxon>
    </lineage>
</organism>
<dbReference type="KEGG" id="sbil:SANBI_001397"/>
<gene>
    <name evidence="9" type="ORF">SANBI_001397</name>
</gene>
<accession>A0AAF1C020</accession>
<dbReference type="AlphaFoldDB" id="A0AAF1C020"/>
<dbReference type="GO" id="GO:0016020">
    <property type="term" value="C:membrane"/>
    <property type="evidence" value="ECO:0007669"/>
    <property type="project" value="UniProtKB-SubCell"/>
</dbReference>
<dbReference type="RefSeq" id="WP_319160251.1">
    <property type="nucleotide sequence ID" value="NZ_CP138359.1"/>
</dbReference>
<dbReference type="Proteomes" id="UP001304340">
    <property type="component" value="Chromosome"/>
</dbReference>
<keyword evidence="3 7" id="KW-1133">Transmembrane helix</keyword>
<dbReference type="InterPro" id="IPR036286">
    <property type="entry name" value="LexA/Signal_pep-like_sf"/>
</dbReference>
<dbReference type="PANTHER" id="PTHR10806:SF6">
    <property type="entry name" value="SIGNAL PEPTIDASE COMPLEX CATALYTIC SUBUNIT SEC11"/>
    <property type="match status" value="1"/>
</dbReference>
<sequence>MSEETRRSRGSRRRSRDQKRRRSARATVGLLVGTVLLSCAALVALVAVVVPAVGGATTYTVLTRSMEPGLPPGTLLVVRPTPVDDLRVGDVITFQLESGKPTVVTHRITEVELAEDGERLFTTQGDANATADPEPVRPVQVRGSLWYAIPYLGWVSSLRSSDAADVWIPVVAGLVLCYAAVMVVGAVRDRRRRPDEPDRDGQRHDGRIGD</sequence>
<dbReference type="EC" id="3.4.21.89" evidence="5"/>
<comment type="subcellular location">
    <subcellularLocation>
        <location evidence="1">Membrane</location>
    </subcellularLocation>
</comment>
<keyword evidence="4 7" id="KW-0472">Membrane</keyword>
<proteinExistence type="predicted"/>
<keyword evidence="9" id="KW-0378">Hydrolase</keyword>
<dbReference type="GO" id="GO:0009003">
    <property type="term" value="F:signal peptidase activity"/>
    <property type="evidence" value="ECO:0007669"/>
    <property type="project" value="UniProtKB-EC"/>
</dbReference>
<name>A0AAF1C020_9MICO</name>
<evidence type="ECO:0000313" key="9">
    <source>
        <dbReference type="EMBL" id="WPF83702.1"/>
    </source>
</evidence>
<dbReference type="CDD" id="cd06530">
    <property type="entry name" value="S26_SPase_I"/>
    <property type="match status" value="1"/>
</dbReference>
<dbReference type="InterPro" id="IPR001733">
    <property type="entry name" value="Peptidase_S26B"/>
</dbReference>
<feature type="domain" description="Peptidase S26" evidence="8">
    <location>
        <begin position="40"/>
        <end position="100"/>
    </location>
</feature>
<evidence type="ECO:0000256" key="6">
    <source>
        <dbReference type="SAM" id="MobiDB-lite"/>
    </source>
</evidence>
<evidence type="ECO:0000256" key="4">
    <source>
        <dbReference type="ARBA" id="ARBA00023136"/>
    </source>
</evidence>
<evidence type="ECO:0000256" key="7">
    <source>
        <dbReference type="SAM" id="Phobius"/>
    </source>
</evidence>
<feature type="region of interest" description="Disordered" evidence="6">
    <location>
        <begin position="1"/>
        <end position="23"/>
    </location>
</feature>
<protein>
    <recommendedName>
        <fullName evidence="5">Signal peptidase I</fullName>
        <ecNumber evidence="5">3.4.21.89</ecNumber>
    </recommendedName>
</protein>
<dbReference type="PANTHER" id="PTHR10806">
    <property type="entry name" value="SIGNAL PEPTIDASE COMPLEX CATALYTIC SUBUNIT SEC11"/>
    <property type="match status" value="1"/>
</dbReference>
<dbReference type="GO" id="GO:0004252">
    <property type="term" value="F:serine-type endopeptidase activity"/>
    <property type="evidence" value="ECO:0007669"/>
    <property type="project" value="UniProtKB-UniRule"/>
</dbReference>
<feature type="transmembrane region" description="Helical" evidence="7">
    <location>
        <begin position="166"/>
        <end position="187"/>
    </location>
</feature>
<keyword evidence="10" id="KW-1185">Reference proteome</keyword>
<dbReference type="InterPro" id="IPR019533">
    <property type="entry name" value="Peptidase_S26"/>
</dbReference>
<feature type="compositionally biased region" description="Basic residues" evidence="6">
    <location>
        <begin position="8"/>
        <end position="23"/>
    </location>
</feature>
<dbReference type="EMBL" id="CP138359">
    <property type="protein sequence ID" value="WPF83702.1"/>
    <property type="molecule type" value="Genomic_DNA"/>
</dbReference>
<feature type="region of interest" description="Disordered" evidence="6">
    <location>
        <begin position="190"/>
        <end position="210"/>
    </location>
</feature>
<dbReference type="SUPFAM" id="SSF51306">
    <property type="entry name" value="LexA/Signal peptidase"/>
    <property type="match status" value="1"/>
</dbReference>
<evidence type="ECO:0000313" key="10">
    <source>
        <dbReference type="Proteomes" id="UP001304340"/>
    </source>
</evidence>
<reference evidence="10" key="1">
    <citation type="submission" date="2023-11" db="EMBL/GenBank/DDBJ databases">
        <authorList>
            <person name="Helweg L.P."/>
            <person name="Kiel A."/>
            <person name="Hitz F."/>
            <person name="Ruckert-Reed C."/>
            <person name="Busche T."/>
            <person name="Kaltschmidt B."/>
            <person name="Kaltschmidt C."/>
        </authorList>
    </citation>
    <scope>NUCLEOTIDE SEQUENCE [LARGE SCALE GENOMIC DNA]</scope>
    <source>
        <strain evidence="10">4.1</strain>
    </source>
</reference>
<evidence type="ECO:0000259" key="8">
    <source>
        <dbReference type="Pfam" id="PF10502"/>
    </source>
</evidence>
<feature type="compositionally biased region" description="Basic and acidic residues" evidence="6">
    <location>
        <begin position="192"/>
        <end position="210"/>
    </location>
</feature>
<evidence type="ECO:0000256" key="5">
    <source>
        <dbReference type="NCBIfam" id="TIGR02228"/>
    </source>
</evidence>
<dbReference type="Pfam" id="PF10502">
    <property type="entry name" value="Peptidase_S26"/>
    <property type="match status" value="1"/>
</dbReference>
<keyword evidence="2 7" id="KW-0812">Transmembrane</keyword>
<evidence type="ECO:0000256" key="3">
    <source>
        <dbReference type="ARBA" id="ARBA00022989"/>
    </source>
</evidence>